<proteinExistence type="predicted"/>
<reference evidence="1" key="2">
    <citation type="submission" date="2022-01" db="EMBL/GenBank/DDBJ databases">
        <authorList>
            <person name="Yamashiro T."/>
            <person name="Shiraishi A."/>
            <person name="Satake H."/>
            <person name="Nakayama K."/>
        </authorList>
    </citation>
    <scope>NUCLEOTIDE SEQUENCE</scope>
</reference>
<protein>
    <submittedName>
        <fullName evidence="1">Uncharacterized protein</fullName>
    </submittedName>
</protein>
<dbReference type="Proteomes" id="UP001151760">
    <property type="component" value="Unassembled WGS sequence"/>
</dbReference>
<reference evidence="1" key="1">
    <citation type="journal article" date="2022" name="Int. J. Mol. Sci.">
        <title>Draft Genome of Tanacetum Coccineum: Genomic Comparison of Closely Related Tanacetum-Family Plants.</title>
        <authorList>
            <person name="Yamashiro T."/>
            <person name="Shiraishi A."/>
            <person name="Nakayama K."/>
            <person name="Satake H."/>
        </authorList>
    </citation>
    <scope>NUCLEOTIDE SEQUENCE</scope>
</reference>
<evidence type="ECO:0000313" key="2">
    <source>
        <dbReference type="Proteomes" id="UP001151760"/>
    </source>
</evidence>
<evidence type="ECO:0000313" key="1">
    <source>
        <dbReference type="EMBL" id="GJT62051.1"/>
    </source>
</evidence>
<dbReference type="EMBL" id="BQNB010017341">
    <property type="protein sequence ID" value="GJT62051.1"/>
    <property type="molecule type" value="Genomic_DNA"/>
</dbReference>
<sequence length="322" mass="36050">MSSSCSSGAMSIAFVDFGSGYKLAEGFSLIGQIFNAFSIGPGYPKNIPSSTQSDTLVCGQEALEMEFHNKGFVFSRSIIRWQSGGQIQALCLLGCSGLDCHFDPTLFYCVHRKGLVFRYRETHALSKGKILSASSRSCGRRTIWTSYSGRSRFKAVLVKVFQMMILVIITHAGELGALTNLLLLLEALLLLDRSPGLPEVSLFRRFHLSFSAVLFRYFASAPELCVTVSRLCDVTSICFIDGYIHLYLCPLLKISFGGFREMRPPLALERKVVAPASLSYNMFFWKFSREIFDELWICDSVHEIPESSLALRVLFTFPLFPN</sequence>
<comment type="caution">
    <text evidence="1">The sequence shown here is derived from an EMBL/GenBank/DDBJ whole genome shotgun (WGS) entry which is preliminary data.</text>
</comment>
<gene>
    <name evidence="1" type="ORF">Tco_1005584</name>
</gene>
<keyword evidence="2" id="KW-1185">Reference proteome</keyword>
<name>A0ABQ5FFH7_9ASTR</name>
<accession>A0ABQ5FFH7</accession>
<organism evidence="1 2">
    <name type="scientific">Tanacetum coccineum</name>
    <dbReference type="NCBI Taxonomy" id="301880"/>
    <lineage>
        <taxon>Eukaryota</taxon>
        <taxon>Viridiplantae</taxon>
        <taxon>Streptophyta</taxon>
        <taxon>Embryophyta</taxon>
        <taxon>Tracheophyta</taxon>
        <taxon>Spermatophyta</taxon>
        <taxon>Magnoliopsida</taxon>
        <taxon>eudicotyledons</taxon>
        <taxon>Gunneridae</taxon>
        <taxon>Pentapetalae</taxon>
        <taxon>asterids</taxon>
        <taxon>campanulids</taxon>
        <taxon>Asterales</taxon>
        <taxon>Asteraceae</taxon>
        <taxon>Asteroideae</taxon>
        <taxon>Anthemideae</taxon>
        <taxon>Anthemidinae</taxon>
        <taxon>Tanacetum</taxon>
    </lineage>
</organism>